<accession>A0A497XIV1</accession>
<dbReference type="InterPro" id="IPR016169">
    <property type="entry name" value="FAD-bd_PCMH_sub2"/>
</dbReference>
<sequence length="425" mass="46508">MDEIPISTQFGLLAVLLVVSGFFAMAETAMMAVNRHRLRHAASQGGKGAQVAVALLGRIDKLISMILLCNTLINAAAAMLTGHIALAVFGHEKWALEAGTLFVTFCLLVFSEITPKVVGATYPDWLAPRIGHVLAFMLRVAHPVTWFVNLFVVALLKLFRLQPKSGHDTNRMSPEELRAMVLESGHFIPAPHRHILVNLFDLEHVTVADIMTPRGEIEGIDLEDAAEDIRSRLATSFHSRLPVYEGEPGNIVGMLQVRRLIGGALEGEIDLAALREQLSEPYFIPASTPIYAQLQFFRDNRQRTGLVVDEYGELLGLVTLEDIIEEIVGKFTTGMPGGPSSIAWLDDGSALVDGSQNLREVNRALGLTLPTDGPKTLNGLIVEHLQDIPEVGVGLRIGDVGMEIVQTQDRRVKIVRIKRPYAADG</sequence>
<organism evidence="14 15">
    <name type="scientific">Sulfurisoma sediminicola</name>
    <dbReference type="NCBI Taxonomy" id="1381557"/>
    <lineage>
        <taxon>Bacteria</taxon>
        <taxon>Pseudomonadati</taxon>
        <taxon>Pseudomonadota</taxon>
        <taxon>Betaproteobacteria</taxon>
        <taxon>Nitrosomonadales</taxon>
        <taxon>Sterolibacteriaceae</taxon>
        <taxon>Sulfurisoma</taxon>
    </lineage>
</organism>
<proteinExistence type="inferred from homology"/>
<dbReference type="PANTHER" id="PTHR22777">
    <property type="entry name" value="HEMOLYSIN-RELATED"/>
    <property type="match status" value="1"/>
</dbReference>
<dbReference type="Gene3D" id="3.30.465.10">
    <property type="match status" value="1"/>
</dbReference>
<evidence type="ECO:0000256" key="2">
    <source>
        <dbReference type="ARBA" id="ARBA00006337"/>
    </source>
</evidence>
<protein>
    <submittedName>
        <fullName evidence="14">Mg2+/Co2+ transporter CorB</fullName>
    </submittedName>
</protein>
<dbReference type="SUPFAM" id="SSF56176">
    <property type="entry name" value="FAD-binding/transporter-associated domain-like"/>
    <property type="match status" value="1"/>
</dbReference>
<dbReference type="InterPro" id="IPR005170">
    <property type="entry name" value="Transptr-assoc_dom"/>
</dbReference>
<dbReference type="Gene3D" id="3.10.580.10">
    <property type="entry name" value="CBS-domain"/>
    <property type="match status" value="1"/>
</dbReference>
<feature type="domain" description="CNNM transmembrane" evidence="13">
    <location>
        <begin position="2"/>
        <end position="196"/>
    </location>
</feature>
<dbReference type="SUPFAM" id="SSF54631">
    <property type="entry name" value="CBS-domain pair"/>
    <property type="match status" value="1"/>
</dbReference>
<keyword evidence="3" id="KW-1003">Cell membrane</keyword>
<feature type="transmembrane region" description="Helical" evidence="11">
    <location>
        <begin position="62"/>
        <end position="82"/>
    </location>
</feature>
<dbReference type="PANTHER" id="PTHR22777:SF32">
    <property type="entry name" value="UPF0053 INNER MEMBRANE PROTEIN YFJD"/>
    <property type="match status" value="1"/>
</dbReference>
<evidence type="ECO:0000256" key="1">
    <source>
        <dbReference type="ARBA" id="ARBA00004651"/>
    </source>
</evidence>
<evidence type="ECO:0000256" key="11">
    <source>
        <dbReference type="SAM" id="Phobius"/>
    </source>
</evidence>
<evidence type="ECO:0000256" key="4">
    <source>
        <dbReference type="ARBA" id="ARBA00022692"/>
    </source>
</evidence>
<evidence type="ECO:0000256" key="7">
    <source>
        <dbReference type="ARBA" id="ARBA00023122"/>
    </source>
</evidence>
<dbReference type="AlphaFoldDB" id="A0A497XIV1"/>
<dbReference type="GO" id="GO:0005886">
    <property type="term" value="C:plasma membrane"/>
    <property type="evidence" value="ECO:0007669"/>
    <property type="project" value="UniProtKB-SubCell"/>
</dbReference>
<dbReference type="Pfam" id="PF01595">
    <property type="entry name" value="CNNM"/>
    <property type="match status" value="1"/>
</dbReference>
<evidence type="ECO:0000256" key="8">
    <source>
        <dbReference type="ARBA" id="ARBA00023136"/>
    </source>
</evidence>
<dbReference type="Pfam" id="PF03471">
    <property type="entry name" value="CorC_HlyC"/>
    <property type="match status" value="1"/>
</dbReference>
<dbReference type="InterPro" id="IPR046342">
    <property type="entry name" value="CBS_dom_sf"/>
</dbReference>
<keyword evidence="4 10" id="KW-0812">Transmembrane</keyword>
<evidence type="ECO:0000256" key="3">
    <source>
        <dbReference type="ARBA" id="ARBA00022475"/>
    </source>
</evidence>
<keyword evidence="8 10" id="KW-0472">Membrane</keyword>
<evidence type="ECO:0000313" key="14">
    <source>
        <dbReference type="EMBL" id="RLJ67774.1"/>
    </source>
</evidence>
<keyword evidence="7 9" id="KW-0129">CBS domain</keyword>
<gene>
    <name evidence="14" type="ORF">DFR35_0324</name>
</gene>
<name>A0A497XIV1_9PROT</name>
<evidence type="ECO:0000256" key="6">
    <source>
        <dbReference type="ARBA" id="ARBA00022989"/>
    </source>
</evidence>
<dbReference type="RefSeq" id="WP_121239740.1">
    <property type="nucleotide sequence ID" value="NZ_BHVV01000001.1"/>
</dbReference>
<reference evidence="14 15" key="1">
    <citation type="submission" date="2018-10" db="EMBL/GenBank/DDBJ databases">
        <title>Genomic Encyclopedia of Type Strains, Phase IV (KMG-IV): sequencing the most valuable type-strain genomes for metagenomic binning, comparative biology and taxonomic classification.</title>
        <authorList>
            <person name="Goeker M."/>
        </authorList>
    </citation>
    <scope>NUCLEOTIDE SEQUENCE [LARGE SCALE GENOMIC DNA]</scope>
    <source>
        <strain evidence="14 15">DSM 26916</strain>
    </source>
</reference>
<feature type="domain" description="CBS" evidence="12">
    <location>
        <begin position="277"/>
        <end position="333"/>
    </location>
</feature>
<dbReference type="InterPro" id="IPR002550">
    <property type="entry name" value="CNNM"/>
</dbReference>
<feature type="domain" description="CBS" evidence="12">
    <location>
        <begin position="211"/>
        <end position="271"/>
    </location>
</feature>
<comment type="subcellular location">
    <subcellularLocation>
        <location evidence="1">Cell membrane</location>
        <topology evidence="1">Multi-pass membrane protein</topology>
    </subcellularLocation>
</comment>
<dbReference type="Pfam" id="PF00571">
    <property type="entry name" value="CBS"/>
    <property type="match status" value="1"/>
</dbReference>
<comment type="similarity">
    <text evidence="2">Belongs to the UPF0053 family.</text>
</comment>
<evidence type="ECO:0000256" key="5">
    <source>
        <dbReference type="ARBA" id="ARBA00022737"/>
    </source>
</evidence>
<dbReference type="GO" id="GO:0050660">
    <property type="term" value="F:flavin adenine dinucleotide binding"/>
    <property type="evidence" value="ECO:0007669"/>
    <property type="project" value="InterPro"/>
</dbReference>
<evidence type="ECO:0000313" key="15">
    <source>
        <dbReference type="Proteomes" id="UP000268908"/>
    </source>
</evidence>
<dbReference type="EMBL" id="RCCI01000004">
    <property type="protein sequence ID" value="RLJ67774.1"/>
    <property type="molecule type" value="Genomic_DNA"/>
</dbReference>
<feature type="transmembrane region" description="Helical" evidence="11">
    <location>
        <begin position="133"/>
        <end position="156"/>
    </location>
</feature>
<comment type="caution">
    <text evidence="14">The sequence shown here is derived from an EMBL/GenBank/DDBJ whole genome shotgun (WGS) entry which is preliminary data.</text>
</comment>
<dbReference type="SMART" id="SM01091">
    <property type="entry name" value="CorC_HlyC"/>
    <property type="match status" value="1"/>
</dbReference>
<dbReference type="OrthoDB" id="9797674at2"/>
<feature type="transmembrane region" description="Helical" evidence="11">
    <location>
        <begin position="12"/>
        <end position="33"/>
    </location>
</feature>
<evidence type="ECO:0000256" key="9">
    <source>
        <dbReference type="PROSITE-ProRule" id="PRU00703"/>
    </source>
</evidence>
<feature type="transmembrane region" description="Helical" evidence="11">
    <location>
        <begin position="94"/>
        <end position="113"/>
    </location>
</feature>
<dbReference type="Proteomes" id="UP000268908">
    <property type="component" value="Unassembled WGS sequence"/>
</dbReference>
<keyword evidence="15" id="KW-1185">Reference proteome</keyword>
<keyword evidence="6 10" id="KW-1133">Transmembrane helix</keyword>
<dbReference type="InterPro" id="IPR000644">
    <property type="entry name" value="CBS_dom"/>
</dbReference>
<dbReference type="PROSITE" id="PS51371">
    <property type="entry name" value="CBS"/>
    <property type="match status" value="2"/>
</dbReference>
<evidence type="ECO:0000259" key="13">
    <source>
        <dbReference type="PROSITE" id="PS51846"/>
    </source>
</evidence>
<evidence type="ECO:0000259" key="12">
    <source>
        <dbReference type="PROSITE" id="PS51371"/>
    </source>
</evidence>
<evidence type="ECO:0000256" key="10">
    <source>
        <dbReference type="PROSITE-ProRule" id="PRU01193"/>
    </source>
</evidence>
<dbReference type="InterPro" id="IPR036318">
    <property type="entry name" value="FAD-bd_PCMH-like_sf"/>
</dbReference>
<keyword evidence="5" id="KW-0677">Repeat</keyword>
<dbReference type="InterPro" id="IPR044751">
    <property type="entry name" value="Ion_transp-like_CBS"/>
</dbReference>
<dbReference type="PROSITE" id="PS51846">
    <property type="entry name" value="CNNM"/>
    <property type="match status" value="1"/>
</dbReference>
<dbReference type="CDD" id="cd04590">
    <property type="entry name" value="CBS_pair_CorC_HlyC_assoc"/>
    <property type="match status" value="1"/>
</dbReference>